<name>A0A8I0P9R6_9ACTN</name>
<feature type="region of interest" description="Disordered" evidence="1">
    <location>
        <begin position="1"/>
        <end position="63"/>
    </location>
</feature>
<accession>A0A8I0P9R6</accession>
<protein>
    <submittedName>
        <fullName evidence="2">Uncharacterized protein</fullName>
    </submittedName>
</protein>
<dbReference type="AlphaFoldDB" id="A0A8I0P9R6"/>
<comment type="caution">
    <text evidence="2">The sequence shown here is derived from an EMBL/GenBank/DDBJ whole genome shotgun (WGS) entry which is preliminary data.</text>
</comment>
<organism evidence="2 3">
    <name type="scientific">Streptomyces stelliscabiei</name>
    <dbReference type="NCBI Taxonomy" id="146820"/>
    <lineage>
        <taxon>Bacteria</taxon>
        <taxon>Bacillati</taxon>
        <taxon>Actinomycetota</taxon>
        <taxon>Actinomycetes</taxon>
        <taxon>Kitasatosporales</taxon>
        <taxon>Streptomycetaceae</taxon>
        <taxon>Streptomyces</taxon>
    </lineage>
</organism>
<evidence type="ECO:0000313" key="3">
    <source>
        <dbReference type="Proteomes" id="UP000629287"/>
    </source>
</evidence>
<dbReference type="Proteomes" id="UP000629287">
    <property type="component" value="Unassembled WGS sequence"/>
</dbReference>
<evidence type="ECO:0000256" key="1">
    <source>
        <dbReference type="SAM" id="MobiDB-lite"/>
    </source>
</evidence>
<proteinExistence type="predicted"/>
<dbReference type="EMBL" id="JADBGF010000001">
    <property type="protein sequence ID" value="MBE1599709.1"/>
    <property type="molecule type" value="Genomic_DNA"/>
</dbReference>
<reference evidence="2 3" key="1">
    <citation type="submission" date="2020-10" db="EMBL/GenBank/DDBJ databases">
        <title>Sequencing the genomes of 1000 actinobacteria strains.</title>
        <authorList>
            <person name="Klenk H.-P."/>
        </authorList>
    </citation>
    <scope>NUCLEOTIDE SEQUENCE [LARGE SCALE GENOMIC DNA]</scope>
    <source>
        <strain evidence="2 3">DSM 41803</strain>
    </source>
</reference>
<gene>
    <name evidence="2" type="ORF">H4687_005838</name>
</gene>
<evidence type="ECO:0000313" key="2">
    <source>
        <dbReference type="EMBL" id="MBE1599709.1"/>
    </source>
</evidence>
<sequence length="63" mass="7196">MPGTRPTRTRPGEVSRSRVGPRYTRRAGANHLTHTPQRTPMTHHVLNTPHRHPRHAHRPLTSA</sequence>
<keyword evidence="3" id="KW-1185">Reference proteome</keyword>
<feature type="compositionally biased region" description="Basic residues" evidence="1">
    <location>
        <begin position="49"/>
        <end position="63"/>
    </location>
</feature>